<dbReference type="Proteomes" id="UP000317410">
    <property type="component" value="Unassembled WGS sequence"/>
</dbReference>
<name>A0A4Y4B9T4_MICMQ</name>
<dbReference type="EMBL" id="BJNQ01000010">
    <property type="protein sequence ID" value="GEC75647.1"/>
    <property type="molecule type" value="Genomic_DNA"/>
</dbReference>
<dbReference type="CDD" id="cd00761">
    <property type="entry name" value="Glyco_tranf_GTA_type"/>
    <property type="match status" value="1"/>
</dbReference>
<dbReference type="Gene3D" id="3.90.550.10">
    <property type="entry name" value="Spore Coat Polysaccharide Biosynthesis Protein SpsA, Chain A"/>
    <property type="match status" value="1"/>
</dbReference>
<dbReference type="PANTHER" id="PTHR22916:SF3">
    <property type="entry name" value="UDP-GLCNAC:BETAGAL BETA-1,3-N-ACETYLGLUCOSAMINYLTRANSFERASE-LIKE PROTEIN 1"/>
    <property type="match status" value="1"/>
</dbReference>
<proteinExistence type="predicted"/>
<dbReference type="RefSeq" id="WP_141386679.1">
    <property type="nucleotide sequence ID" value="NZ_BJNQ01000010.1"/>
</dbReference>
<evidence type="ECO:0000313" key="2">
    <source>
        <dbReference type="EMBL" id="GEC75647.1"/>
    </source>
</evidence>
<dbReference type="Pfam" id="PF00535">
    <property type="entry name" value="Glycos_transf_2"/>
    <property type="match status" value="1"/>
</dbReference>
<dbReference type="SUPFAM" id="SSF53448">
    <property type="entry name" value="Nucleotide-diphospho-sugar transferases"/>
    <property type="match status" value="1"/>
</dbReference>
<sequence length="315" mass="33829">MTASAPIVTLIVPGRDIAAFAPAALDSLRAQTESRWRAILIDDGSADETGAIFDAAAADDRRFTSIRHEASRGLGAARNVGLDQVSTPYLGFLDADDELLPDALARLTGTLAQTGSDFVAGAYVRSRPHGGGYVAGRVQPWVSAATSPERLATTLESHPRAVSNIVAWSKVSRTDFWHDLRFPEGVAYEDQVVAQLMYTRARAFDVIPDVVVRWRLRADGTSITQSKAQLSVLRDYLAALRGGIRVLHEAGAHASVTARLELILAMDRVPLLEIADAHPDPAYAVDVEAFVAELRALPEFADAVPDPAIAAALAW</sequence>
<evidence type="ECO:0000259" key="1">
    <source>
        <dbReference type="Pfam" id="PF00535"/>
    </source>
</evidence>
<dbReference type="PANTHER" id="PTHR22916">
    <property type="entry name" value="GLYCOSYLTRANSFERASE"/>
    <property type="match status" value="1"/>
</dbReference>
<comment type="caution">
    <text evidence="2">The sequence shown here is derived from an EMBL/GenBank/DDBJ whole genome shotgun (WGS) entry which is preliminary data.</text>
</comment>
<reference evidence="2 3" key="1">
    <citation type="submission" date="2019-06" db="EMBL/GenBank/DDBJ databases">
        <title>Whole genome shotgun sequence of Microbacterium liquefaciens NBRC 15037.</title>
        <authorList>
            <person name="Hosoyama A."/>
            <person name="Uohara A."/>
            <person name="Ohji S."/>
            <person name="Ichikawa N."/>
        </authorList>
    </citation>
    <scope>NUCLEOTIDE SEQUENCE [LARGE SCALE GENOMIC DNA]</scope>
    <source>
        <strain evidence="2 3">NBRC 15037</strain>
    </source>
</reference>
<dbReference type="InterPro" id="IPR029044">
    <property type="entry name" value="Nucleotide-diphossugar_trans"/>
</dbReference>
<evidence type="ECO:0000313" key="3">
    <source>
        <dbReference type="Proteomes" id="UP000317410"/>
    </source>
</evidence>
<gene>
    <name evidence="2" type="ORF">MLI01_17920</name>
</gene>
<dbReference type="AlphaFoldDB" id="A0A4Y4B9T4"/>
<organism evidence="2 3">
    <name type="scientific">Microbacterium maritypicum</name>
    <name type="common">Microbacterium liquefaciens</name>
    <dbReference type="NCBI Taxonomy" id="33918"/>
    <lineage>
        <taxon>Bacteria</taxon>
        <taxon>Bacillati</taxon>
        <taxon>Actinomycetota</taxon>
        <taxon>Actinomycetes</taxon>
        <taxon>Micrococcales</taxon>
        <taxon>Microbacteriaceae</taxon>
        <taxon>Microbacterium</taxon>
    </lineage>
</organism>
<protein>
    <recommendedName>
        <fullName evidence="1">Glycosyltransferase 2-like domain-containing protein</fullName>
    </recommendedName>
</protein>
<dbReference type="InterPro" id="IPR001173">
    <property type="entry name" value="Glyco_trans_2-like"/>
</dbReference>
<accession>A0A4Y4B9T4</accession>
<dbReference type="GO" id="GO:0016758">
    <property type="term" value="F:hexosyltransferase activity"/>
    <property type="evidence" value="ECO:0007669"/>
    <property type="project" value="UniProtKB-ARBA"/>
</dbReference>
<feature type="domain" description="Glycosyltransferase 2-like" evidence="1">
    <location>
        <begin position="18"/>
        <end position="136"/>
    </location>
</feature>